<comment type="similarity">
    <text evidence="3 13 16">Belongs to the phosphoglycerate kinase family.</text>
</comment>
<evidence type="ECO:0000256" key="7">
    <source>
        <dbReference type="ARBA" id="ARBA00022490"/>
    </source>
</evidence>
<feature type="binding site" evidence="13">
    <location>
        <position position="118"/>
    </location>
    <ligand>
        <name>substrate</name>
    </ligand>
</feature>
<sequence>MDSLTIRDVDLTGKRVIMRVDYNVPLAPDSSINDDSRIKATIPTIRYLQDRKASIILVSHLGRPKGRDSRFSLIPVKGRLEKLLVQEIIFAEDLFSEETEKISQNLKPGEIMLLENIRYYPGEEENSPILSEAISRLGDIYVNEAFSASHRAHASTYGVPTILPGYAGILLEQEVNYLTLVGDQPKKPMVLLLGGAKVLDKLGIIDKLLPGVDVLIIGGGMCFTFLKALGMNIGKSIQEEDKLEVAREIINRVQKESKKILLPIDVVVSSSLAPDATGEIIEARKMKNGDMGLDIGPQTVKLFTEEILRAATIFWNGPMGVFELEAFWEGTRRILEAFKDSQAVKIAGGGDTLSAIAKGNAHTYFTFLSTGGGASLELLEGKELPGISVLKKK</sequence>
<dbReference type="PIRSF" id="PIRSF000724">
    <property type="entry name" value="Pgk"/>
    <property type="match status" value="1"/>
</dbReference>
<dbReference type="GO" id="GO:0004618">
    <property type="term" value="F:phosphoglycerate kinase activity"/>
    <property type="evidence" value="ECO:0007669"/>
    <property type="project" value="UniProtKB-UniRule"/>
</dbReference>
<name>A0A9E2BEJ8_PSYF1</name>
<keyword evidence="8 13" id="KW-0808">Transferase</keyword>
<keyword evidence="12 13" id="KW-0324">Glycolysis</keyword>
<evidence type="ECO:0000256" key="2">
    <source>
        <dbReference type="ARBA" id="ARBA00004838"/>
    </source>
</evidence>
<dbReference type="HAMAP" id="MF_00145">
    <property type="entry name" value="Phosphoglyc_kinase"/>
    <property type="match status" value="1"/>
</dbReference>
<evidence type="ECO:0000256" key="1">
    <source>
        <dbReference type="ARBA" id="ARBA00000642"/>
    </source>
</evidence>
<feature type="binding site" evidence="13">
    <location>
        <position position="37"/>
    </location>
    <ligand>
        <name>substrate</name>
    </ligand>
</feature>
<feature type="binding site" evidence="13 15">
    <location>
        <position position="201"/>
    </location>
    <ligand>
        <name>ATP</name>
        <dbReference type="ChEBI" id="CHEBI:30616"/>
    </ligand>
</feature>
<dbReference type="GO" id="GO:0005829">
    <property type="term" value="C:cytosol"/>
    <property type="evidence" value="ECO:0007669"/>
    <property type="project" value="TreeGrafter"/>
</dbReference>
<keyword evidence="11 13" id="KW-0067">ATP-binding</keyword>
<dbReference type="GO" id="GO:0006094">
    <property type="term" value="P:gluconeogenesis"/>
    <property type="evidence" value="ECO:0007669"/>
    <property type="project" value="TreeGrafter"/>
</dbReference>
<evidence type="ECO:0000256" key="10">
    <source>
        <dbReference type="ARBA" id="ARBA00022777"/>
    </source>
</evidence>
<protein>
    <recommendedName>
        <fullName evidence="6 13">Phosphoglycerate kinase</fullName>
        <ecNumber evidence="5 13">2.7.2.3</ecNumber>
    </recommendedName>
</protein>
<comment type="subcellular location">
    <subcellularLocation>
        <location evidence="13">Cytoplasm</location>
    </subcellularLocation>
</comment>
<dbReference type="EMBL" id="QLTW01000001">
    <property type="protein sequence ID" value="MBT9144170.1"/>
    <property type="molecule type" value="Genomic_DNA"/>
</dbReference>
<feature type="binding site" evidence="13 15">
    <location>
        <position position="292"/>
    </location>
    <ligand>
        <name>ATP</name>
        <dbReference type="ChEBI" id="CHEBI:30616"/>
    </ligand>
</feature>
<dbReference type="PRINTS" id="PR00477">
    <property type="entry name" value="PHGLYCKINASE"/>
</dbReference>
<feature type="binding site" evidence="13 14">
    <location>
        <begin position="60"/>
        <end position="63"/>
    </location>
    <ligand>
        <name>substrate</name>
    </ligand>
</feature>
<comment type="catalytic activity">
    <reaction evidence="1 13 16">
        <text>(2R)-3-phosphoglycerate + ATP = (2R)-3-phospho-glyceroyl phosphate + ADP</text>
        <dbReference type="Rhea" id="RHEA:14801"/>
        <dbReference type="ChEBI" id="CHEBI:30616"/>
        <dbReference type="ChEBI" id="CHEBI:57604"/>
        <dbReference type="ChEBI" id="CHEBI:58272"/>
        <dbReference type="ChEBI" id="CHEBI:456216"/>
        <dbReference type="EC" id="2.7.2.3"/>
    </reaction>
</comment>
<comment type="subunit">
    <text evidence="4 13">Monomer.</text>
</comment>
<evidence type="ECO:0000256" key="4">
    <source>
        <dbReference type="ARBA" id="ARBA00011245"/>
    </source>
</evidence>
<dbReference type="InterPro" id="IPR036043">
    <property type="entry name" value="Phosphoglycerate_kinase_sf"/>
</dbReference>
<dbReference type="GO" id="GO:0005524">
    <property type="term" value="F:ATP binding"/>
    <property type="evidence" value="ECO:0007669"/>
    <property type="project" value="UniProtKB-KW"/>
</dbReference>
<evidence type="ECO:0000256" key="14">
    <source>
        <dbReference type="PIRSR" id="PIRSR000724-1"/>
    </source>
</evidence>
<feature type="binding site" evidence="14">
    <location>
        <position position="37"/>
    </location>
    <ligand>
        <name>(2R)-3-phosphoglycerate</name>
        <dbReference type="ChEBI" id="CHEBI:58272"/>
    </ligand>
</feature>
<dbReference type="GO" id="GO:0043531">
    <property type="term" value="F:ADP binding"/>
    <property type="evidence" value="ECO:0007669"/>
    <property type="project" value="TreeGrafter"/>
</dbReference>
<feature type="binding site" evidence="13 14">
    <location>
        <begin position="21"/>
        <end position="23"/>
    </location>
    <ligand>
        <name>substrate</name>
    </ligand>
</feature>
<dbReference type="InterPro" id="IPR015911">
    <property type="entry name" value="Phosphoglycerate_kinase_CS"/>
</dbReference>
<dbReference type="InterPro" id="IPR015824">
    <property type="entry name" value="Phosphoglycerate_kinase_N"/>
</dbReference>
<organism evidence="17 18">
    <name type="scientific">Psychracetigena formicireducens</name>
    <dbReference type="NCBI Taxonomy" id="2986056"/>
    <lineage>
        <taxon>Bacteria</taxon>
        <taxon>Bacillati</taxon>
        <taxon>Candidatus Lithacetigenota</taxon>
        <taxon>Candidatus Psychracetigena</taxon>
    </lineage>
</organism>
<keyword evidence="7 13" id="KW-0963">Cytoplasm</keyword>
<comment type="pathway">
    <text evidence="2 13">Carbohydrate degradation; glycolysis; pyruvate from D-glyceraldehyde 3-phosphate: step 2/5.</text>
</comment>
<dbReference type="SUPFAM" id="SSF53748">
    <property type="entry name" value="Phosphoglycerate kinase"/>
    <property type="match status" value="1"/>
</dbReference>
<evidence type="ECO:0000256" key="6">
    <source>
        <dbReference type="ARBA" id="ARBA00016471"/>
    </source>
</evidence>
<evidence type="ECO:0000256" key="5">
    <source>
        <dbReference type="ARBA" id="ARBA00013061"/>
    </source>
</evidence>
<dbReference type="PANTHER" id="PTHR11406:SF23">
    <property type="entry name" value="PHOSPHOGLYCERATE KINASE 1, CHLOROPLASTIC-RELATED"/>
    <property type="match status" value="1"/>
</dbReference>
<dbReference type="InterPro" id="IPR001576">
    <property type="entry name" value="Phosphoglycerate_kinase"/>
</dbReference>
<dbReference type="FunFam" id="3.40.50.1260:FF:000006">
    <property type="entry name" value="Phosphoglycerate kinase"/>
    <property type="match status" value="1"/>
</dbReference>
<feature type="binding site" evidence="13 15">
    <location>
        <position position="323"/>
    </location>
    <ligand>
        <name>ATP</name>
        <dbReference type="ChEBI" id="CHEBI:30616"/>
    </ligand>
</feature>
<dbReference type="Pfam" id="PF00162">
    <property type="entry name" value="PGK"/>
    <property type="match status" value="1"/>
</dbReference>
<keyword evidence="9 13" id="KW-0547">Nucleotide-binding</keyword>
<dbReference type="PANTHER" id="PTHR11406">
    <property type="entry name" value="PHOSPHOGLYCERATE KINASE"/>
    <property type="match status" value="1"/>
</dbReference>
<gene>
    <name evidence="17" type="primary">pgk/tpi</name>
    <name evidence="13" type="synonym">pgk</name>
    <name evidence="17" type="ORF">DDT42_00002</name>
</gene>
<dbReference type="Proteomes" id="UP000811545">
    <property type="component" value="Unassembled WGS sequence"/>
</dbReference>
<reference evidence="17 18" key="1">
    <citation type="journal article" date="2021" name="bioRxiv">
        <title>Unique metabolic strategies in Hadean analogues reveal hints for primordial physiology.</title>
        <authorList>
            <person name="Nobu M.K."/>
            <person name="Nakai R."/>
            <person name="Tamazawa S."/>
            <person name="Mori H."/>
            <person name="Toyoda A."/>
            <person name="Ijiri A."/>
            <person name="Suzuki S."/>
            <person name="Kurokawa K."/>
            <person name="Kamagata Y."/>
            <person name="Tamaki H."/>
        </authorList>
    </citation>
    <scope>NUCLEOTIDE SEQUENCE [LARGE SCALE GENOMIC DNA]</scope>
    <source>
        <strain evidence="17">BS525</strain>
    </source>
</reference>
<evidence type="ECO:0000256" key="15">
    <source>
        <dbReference type="PIRSR" id="PIRSR000724-2"/>
    </source>
</evidence>
<evidence type="ECO:0000313" key="17">
    <source>
        <dbReference type="EMBL" id="MBT9144170.1"/>
    </source>
</evidence>
<dbReference type="FunFam" id="3.40.50.1260:FF:000031">
    <property type="entry name" value="Phosphoglycerate kinase 1"/>
    <property type="match status" value="1"/>
</dbReference>
<evidence type="ECO:0000256" key="11">
    <source>
        <dbReference type="ARBA" id="ARBA00022840"/>
    </source>
</evidence>
<evidence type="ECO:0000256" key="12">
    <source>
        <dbReference type="ARBA" id="ARBA00023152"/>
    </source>
</evidence>
<feature type="binding site" evidence="14">
    <location>
        <position position="151"/>
    </location>
    <ligand>
        <name>(2R)-3-phosphoglycerate</name>
        <dbReference type="ChEBI" id="CHEBI:58272"/>
    </ligand>
</feature>
<comment type="caution">
    <text evidence="17">The sequence shown here is derived from an EMBL/GenBank/DDBJ whole genome shotgun (WGS) entry which is preliminary data.</text>
</comment>
<evidence type="ECO:0000313" key="18">
    <source>
        <dbReference type="Proteomes" id="UP000811545"/>
    </source>
</evidence>
<dbReference type="EC" id="2.7.2.3" evidence="5 13"/>
<evidence type="ECO:0000256" key="13">
    <source>
        <dbReference type="HAMAP-Rule" id="MF_00145"/>
    </source>
</evidence>
<dbReference type="AlphaFoldDB" id="A0A9E2BEJ8"/>
<keyword evidence="10 13" id="KW-0418">Kinase</keyword>
<evidence type="ECO:0000256" key="8">
    <source>
        <dbReference type="ARBA" id="ARBA00022679"/>
    </source>
</evidence>
<accession>A0A9E2BEJ8</accession>
<evidence type="ECO:0000256" key="16">
    <source>
        <dbReference type="RuleBase" id="RU000532"/>
    </source>
</evidence>
<dbReference type="PROSITE" id="PS00111">
    <property type="entry name" value="PGLYCERATE_KINASE"/>
    <property type="match status" value="1"/>
</dbReference>
<feature type="binding site" evidence="13 15">
    <location>
        <begin position="349"/>
        <end position="352"/>
    </location>
    <ligand>
        <name>ATP</name>
        <dbReference type="ChEBI" id="CHEBI:30616"/>
    </ligand>
</feature>
<dbReference type="GO" id="GO:0006096">
    <property type="term" value="P:glycolytic process"/>
    <property type="evidence" value="ECO:0007669"/>
    <property type="project" value="UniProtKB-UniRule"/>
</dbReference>
<feature type="binding site" evidence="14">
    <location>
        <position position="118"/>
    </location>
    <ligand>
        <name>(2R)-3-phosphoglycerate</name>
        <dbReference type="ChEBI" id="CHEBI:58272"/>
    </ligand>
</feature>
<evidence type="ECO:0000256" key="3">
    <source>
        <dbReference type="ARBA" id="ARBA00008982"/>
    </source>
</evidence>
<dbReference type="Gene3D" id="3.40.50.1260">
    <property type="entry name" value="Phosphoglycerate kinase, N-terminal domain"/>
    <property type="match status" value="2"/>
</dbReference>
<proteinExistence type="inferred from homology"/>
<evidence type="ECO:0000256" key="9">
    <source>
        <dbReference type="ARBA" id="ARBA00022741"/>
    </source>
</evidence>
<feature type="binding site" evidence="13">
    <location>
        <position position="151"/>
    </location>
    <ligand>
        <name>substrate</name>
    </ligand>
</feature>